<dbReference type="EMBL" id="BAABFV010000001">
    <property type="protein sequence ID" value="GAA4354286.1"/>
    <property type="molecule type" value="Genomic_DNA"/>
</dbReference>
<dbReference type="InterPro" id="IPR011322">
    <property type="entry name" value="N-reg_PII-like_a/b"/>
</dbReference>
<reference evidence="4" key="1">
    <citation type="journal article" date="2019" name="Int. J. Syst. Evol. Microbiol.">
        <title>The Global Catalogue of Microorganisms (GCM) 10K type strain sequencing project: providing services to taxonomists for standard genome sequencing and annotation.</title>
        <authorList>
            <consortium name="The Broad Institute Genomics Platform"/>
            <consortium name="The Broad Institute Genome Sequencing Center for Infectious Disease"/>
            <person name="Wu L."/>
            <person name="Ma J."/>
        </authorList>
    </citation>
    <scope>NUCLEOTIDE SEQUENCE [LARGE SCALE GENOMIC DNA]</scope>
    <source>
        <strain evidence="4">JCM 17728</strain>
    </source>
</reference>
<dbReference type="Pfam" id="PF09413">
    <property type="entry name" value="DUF2007"/>
    <property type="match status" value="1"/>
</dbReference>
<comment type="caution">
    <text evidence="3">The sequence shown here is derived from an EMBL/GenBank/DDBJ whole genome shotgun (WGS) entry which is preliminary data.</text>
</comment>
<feature type="transmembrane region" description="Helical" evidence="1">
    <location>
        <begin position="100"/>
        <end position="119"/>
    </location>
</feature>
<keyword evidence="1" id="KW-0472">Membrane</keyword>
<sequence>MKIAYHAEDAVDAQLISDLLNNNGIFAQVRGAHMQGAVGEAAAIGNVKVWVNDEDVSQAEAIVEEWGSATFVEEEDAQMFDDSLNSSEDQNRVISESSFGLMKTCFFIICVIMVVAALLNV</sequence>
<evidence type="ECO:0000259" key="2">
    <source>
        <dbReference type="Pfam" id="PF09413"/>
    </source>
</evidence>
<feature type="domain" description="DUF2007" evidence="2">
    <location>
        <begin position="1"/>
        <end position="67"/>
    </location>
</feature>
<keyword evidence="4" id="KW-1185">Reference proteome</keyword>
<proteinExistence type="predicted"/>
<organism evidence="3 4">
    <name type="scientific">Kangiella marina</name>
    <dbReference type="NCBI Taxonomy" id="1079178"/>
    <lineage>
        <taxon>Bacteria</taxon>
        <taxon>Pseudomonadati</taxon>
        <taxon>Pseudomonadota</taxon>
        <taxon>Gammaproteobacteria</taxon>
        <taxon>Kangiellales</taxon>
        <taxon>Kangiellaceae</taxon>
        <taxon>Kangiella</taxon>
    </lineage>
</organism>
<keyword evidence="1" id="KW-0812">Transmembrane</keyword>
<dbReference type="RefSeq" id="WP_345291171.1">
    <property type="nucleotide sequence ID" value="NZ_BAABFV010000001.1"/>
</dbReference>
<keyword evidence="1" id="KW-1133">Transmembrane helix</keyword>
<dbReference type="Proteomes" id="UP001501011">
    <property type="component" value="Unassembled WGS sequence"/>
</dbReference>
<dbReference type="Gene3D" id="3.30.70.790">
    <property type="entry name" value="UreE, C-terminal domain"/>
    <property type="match status" value="1"/>
</dbReference>
<protein>
    <recommendedName>
        <fullName evidence="2">DUF2007 domain-containing protein</fullName>
    </recommendedName>
</protein>
<name>A0ABP8I9P4_9GAMM</name>
<gene>
    <name evidence="3" type="ORF">GCM10023151_00210</name>
</gene>
<accession>A0ABP8I9P4</accession>
<evidence type="ECO:0000313" key="3">
    <source>
        <dbReference type="EMBL" id="GAA4354286.1"/>
    </source>
</evidence>
<dbReference type="InterPro" id="IPR018551">
    <property type="entry name" value="DUF2007"/>
</dbReference>
<evidence type="ECO:0000313" key="4">
    <source>
        <dbReference type="Proteomes" id="UP001501011"/>
    </source>
</evidence>
<evidence type="ECO:0000256" key="1">
    <source>
        <dbReference type="SAM" id="Phobius"/>
    </source>
</evidence>
<dbReference type="SUPFAM" id="SSF54913">
    <property type="entry name" value="GlnB-like"/>
    <property type="match status" value="1"/>
</dbReference>